<dbReference type="PANTHER" id="PTHR43808">
    <property type="entry name" value="ACETYLORNITHINE DEACETYLASE"/>
    <property type="match status" value="1"/>
</dbReference>
<feature type="chain" id="PRO_5038033901" evidence="5">
    <location>
        <begin position="26"/>
        <end position="446"/>
    </location>
</feature>
<comment type="cofactor">
    <cofactor evidence="1">
        <name>Zn(2+)</name>
        <dbReference type="ChEBI" id="CHEBI:29105"/>
    </cofactor>
</comment>
<evidence type="ECO:0000259" key="6">
    <source>
        <dbReference type="Pfam" id="PF07687"/>
    </source>
</evidence>
<dbReference type="Gene3D" id="3.40.630.10">
    <property type="entry name" value="Zn peptidases"/>
    <property type="match status" value="1"/>
</dbReference>
<feature type="signal peptide" evidence="5">
    <location>
        <begin position="1"/>
        <end position="25"/>
    </location>
</feature>
<dbReference type="SUPFAM" id="SSF55031">
    <property type="entry name" value="Bacterial exopeptidase dimerisation domain"/>
    <property type="match status" value="1"/>
</dbReference>
<evidence type="ECO:0000256" key="2">
    <source>
        <dbReference type="ARBA" id="ARBA00022723"/>
    </source>
</evidence>
<dbReference type="InterPro" id="IPR001261">
    <property type="entry name" value="ArgE/DapE_CS"/>
</dbReference>
<dbReference type="EMBL" id="JAEPBG010000004">
    <property type="protein sequence ID" value="MBK4735369.1"/>
    <property type="molecule type" value="Genomic_DNA"/>
</dbReference>
<evidence type="ECO:0000313" key="8">
    <source>
        <dbReference type="Proteomes" id="UP000622890"/>
    </source>
</evidence>
<dbReference type="GO" id="GO:0016787">
    <property type="term" value="F:hydrolase activity"/>
    <property type="evidence" value="ECO:0007669"/>
    <property type="project" value="UniProtKB-KW"/>
</dbReference>
<dbReference type="PROSITE" id="PS00758">
    <property type="entry name" value="ARGE_DAPE_CPG2_1"/>
    <property type="match status" value="1"/>
</dbReference>
<organism evidence="7 8">
    <name type="scientific">Noviherbaspirillum pedocola</name>
    <dbReference type="NCBI Taxonomy" id="2801341"/>
    <lineage>
        <taxon>Bacteria</taxon>
        <taxon>Pseudomonadati</taxon>
        <taxon>Pseudomonadota</taxon>
        <taxon>Betaproteobacteria</taxon>
        <taxon>Burkholderiales</taxon>
        <taxon>Oxalobacteraceae</taxon>
        <taxon>Noviherbaspirillum</taxon>
    </lineage>
</organism>
<sequence>MHASVRLAALSTLVTGTLVASFAFAAEASPPLLPGINEPMNKLVQQPSIRQALDFIEKNEAKTVANTKTLNAIPAPTFQEGKRASAVAERFKALGLEQVHIDDAGNAMGTYKGNGSGPTIMLAAHLDTVYPTNTDLTLSERDGRLYAPGIADNARSLAAILTIVEAMKAAKIQTDGDIIFCGNVGEEGLGDLKGVKHIFAEHKEIKAFVGLEPALGGDAGEPVTYLATGSRRYKINFKGPGGHSYEAFGLPSAIHALGRAVARIDDLRVTTDPKVTFNVGVIEGGQSVNTIAGSASMLVDMRSEDKTALQRIEKQILAAVQQGVEDTNQRWNSTAIKAEPVLIGDRPAGKMSVNSPIVQVALAAAAAQGRKPALDSAHSTDANLPMSLGIPAITMSGGGSSSGIHSAKNEWWAPVNAHIGPQNVLLTILGLSGVQGIQASLLDVTH</sequence>
<dbReference type="SUPFAM" id="SSF53187">
    <property type="entry name" value="Zn-dependent exopeptidases"/>
    <property type="match status" value="1"/>
</dbReference>
<dbReference type="GO" id="GO:0046872">
    <property type="term" value="F:metal ion binding"/>
    <property type="evidence" value="ECO:0007669"/>
    <property type="project" value="UniProtKB-KW"/>
</dbReference>
<evidence type="ECO:0000256" key="5">
    <source>
        <dbReference type="SAM" id="SignalP"/>
    </source>
</evidence>
<evidence type="ECO:0000256" key="3">
    <source>
        <dbReference type="ARBA" id="ARBA00022801"/>
    </source>
</evidence>
<evidence type="ECO:0000256" key="4">
    <source>
        <dbReference type="ARBA" id="ARBA00022833"/>
    </source>
</evidence>
<dbReference type="InterPro" id="IPR036264">
    <property type="entry name" value="Bact_exopeptidase_dim_dom"/>
</dbReference>
<reference evidence="7" key="1">
    <citation type="submission" date="2021-01" db="EMBL/GenBank/DDBJ databases">
        <title>Genome sequence of strain Noviherbaspirillum sp. DKR-6.</title>
        <authorList>
            <person name="Chaudhary D.K."/>
        </authorList>
    </citation>
    <scope>NUCLEOTIDE SEQUENCE</scope>
    <source>
        <strain evidence="7">DKR-6</strain>
    </source>
</reference>
<feature type="domain" description="Peptidase M20 dimerisation" evidence="6">
    <location>
        <begin position="229"/>
        <end position="323"/>
    </location>
</feature>
<protein>
    <submittedName>
        <fullName evidence="7">M20/M25/M40 family metallo-hydrolase</fullName>
    </submittedName>
</protein>
<gene>
    <name evidence="7" type="ORF">JJB74_12160</name>
</gene>
<dbReference type="PANTHER" id="PTHR43808:SF17">
    <property type="entry name" value="PEPTIDASE M20"/>
    <property type="match status" value="1"/>
</dbReference>
<dbReference type="InterPro" id="IPR050072">
    <property type="entry name" value="Peptidase_M20A"/>
</dbReference>
<keyword evidence="5" id="KW-0732">Signal</keyword>
<dbReference type="Proteomes" id="UP000622890">
    <property type="component" value="Unassembled WGS sequence"/>
</dbReference>
<accession>A0A934W838</accession>
<keyword evidence="2" id="KW-0479">Metal-binding</keyword>
<keyword evidence="4" id="KW-0862">Zinc</keyword>
<dbReference type="Pfam" id="PF07687">
    <property type="entry name" value="M20_dimer"/>
    <property type="match status" value="1"/>
</dbReference>
<dbReference type="AlphaFoldDB" id="A0A934W838"/>
<evidence type="ECO:0000313" key="7">
    <source>
        <dbReference type="EMBL" id="MBK4735369.1"/>
    </source>
</evidence>
<proteinExistence type="predicted"/>
<keyword evidence="3" id="KW-0378">Hydrolase</keyword>
<dbReference type="Gene3D" id="3.30.70.360">
    <property type="match status" value="1"/>
</dbReference>
<keyword evidence="8" id="KW-1185">Reference proteome</keyword>
<comment type="caution">
    <text evidence="7">The sequence shown here is derived from an EMBL/GenBank/DDBJ whole genome shotgun (WGS) entry which is preliminary data.</text>
</comment>
<dbReference type="Pfam" id="PF01546">
    <property type="entry name" value="Peptidase_M20"/>
    <property type="match status" value="1"/>
</dbReference>
<dbReference type="InterPro" id="IPR011650">
    <property type="entry name" value="Peptidase_M20_dimer"/>
</dbReference>
<dbReference type="InterPro" id="IPR002933">
    <property type="entry name" value="Peptidase_M20"/>
</dbReference>
<name>A0A934W838_9BURK</name>
<dbReference type="RefSeq" id="WP_200592135.1">
    <property type="nucleotide sequence ID" value="NZ_JAEPBG010000004.1"/>
</dbReference>
<evidence type="ECO:0000256" key="1">
    <source>
        <dbReference type="ARBA" id="ARBA00001947"/>
    </source>
</evidence>